<dbReference type="STRING" id="447.Lboz_0116"/>
<dbReference type="Gene3D" id="3.30.300.30">
    <property type="match status" value="1"/>
</dbReference>
<evidence type="ECO:0000259" key="7">
    <source>
        <dbReference type="Pfam" id="PF00501"/>
    </source>
</evidence>
<feature type="domain" description="AMP-binding enzyme C-terminal" evidence="9">
    <location>
        <begin position="450"/>
        <end position="562"/>
    </location>
</feature>
<comment type="caution">
    <text evidence="10">The sequence shown here is derived from an EMBL/GenBank/DDBJ whole genome shotgun (WGS) entry which is preliminary data.</text>
</comment>
<dbReference type="AlphaFoldDB" id="A0A0W0S1I6"/>
<dbReference type="EMBL" id="LNXU01000002">
    <property type="protein sequence ID" value="KTC77163.1"/>
    <property type="molecule type" value="Genomic_DNA"/>
</dbReference>
<gene>
    <name evidence="10" type="ORF">Lboz_0116</name>
</gene>
<dbReference type="GO" id="GO:0071766">
    <property type="term" value="P:Actinobacterium-type cell wall biogenesis"/>
    <property type="evidence" value="ECO:0007669"/>
    <property type="project" value="UniProtKB-ARBA"/>
</dbReference>
<evidence type="ECO:0000313" key="11">
    <source>
        <dbReference type="Proteomes" id="UP000054695"/>
    </source>
</evidence>
<dbReference type="OrthoDB" id="9757559at2"/>
<protein>
    <submittedName>
        <fullName evidence="10">Saframycin Mx1 synthetase B</fullName>
    </submittedName>
</protein>
<keyword evidence="3" id="KW-0597">Phosphoprotein</keyword>
<dbReference type="SUPFAM" id="SSF56801">
    <property type="entry name" value="Acetyl-CoA synthetase-like"/>
    <property type="match status" value="1"/>
</dbReference>
<dbReference type="Pfam" id="PF07993">
    <property type="entry name" value="NAD_binding_4"/>
    <property type="match status" value="1"/>
</dbReference>
<evidence type="ECO:0000313" key="10">
    <source>
        <dbReference type="EMBL" id="KTC77163.1"/>
    </source>
</evidence>
<dbReference type="RefSeq" id="WP_058457829.1">
    <property type="nucleotide sequence ID" value="NZ_CAAAIY010000003.1"/>
</dbReference>
<dbReference type="InterPro" id="IPR020845">
    <property type="entry name" value="AMP-binding_CS"/>
</dbReference>
<dbReference type="InterPro" id="IPR013120">
    <property type="entry name" value="FAR_NAD-bd"/>
</dbReference>
<keyword evidence="6" id="KW-0443">Lipid metabolism</keyword>
<evidence type="ECO:0000256" key="5">
    <source>
        <dbReference type="ARBA" id="ARBA00022832"/>
    </source>
</evidence>
<name>A0A0W0S1I6_LEGBO</name>
<dbReference type="GO" id="GO:0006633">
    <property type="term" value="P:fatty acid biosynthetic process"/>
    <property type="evidence" value="ECO:0007669"/>
    <property type="project" value="TreeGrafter"/>
</dbReference>
<dbReference type="PANTHER" id="PTHR22754:SF32">
    <property type="entry name" value="DISCO-INTERACTING PROTEIN 2"/>
    <property type="match status" value="1"/>
</dbReference>
<dbReference type="InterPro" id="IPR025110">
    <property type="entry name" value="AMP-bd_C"/>
</dbReference>
<comment type="similarity">
    <text evidence="1">Belongs to the ATP-dependent AMP-binding enzyme family.</text>
</comment>
<dbReference type="GO" id="GO:0070566">
    <property type="term" value="F:adenylyltransferase activity"/>
    <property type="evidence" value="ECO:0007669"/>
    <property type="project" value="TreeGrafter"/>
</dbReference>
<dbReference type="GO" id="GO:0005886">
    <property type="term" value="C:plasma membrane"/>
    <property type="evidence" value="ECO:0007669"/>
    <property type="project" value="TreeGrafter"/>
</dbReference>
<evidence type="ECO:0000256" key="1">
    <source>
        <dbReference type="ARBA" id="ARBA00006432"/>
    </source>
</evidence>
<evidence type="ECO:0000259" key="9">
    <source>
        <dbReference type="Pfam" id="PF23024"/>
    </source>
</evidence>
<dbReference type="NCBIfam" id="TIGR01746">
    <property type="entry name" value="Thioester-redct"/>
    <property type="match status" value="1"/>
</dbReference>
<dbReference type="SUPFAM" id="SSF51735">
    <property type="entry name" value="NAD(P)-binding Rossmann-fold domains"/>
    <property type="match status" value="1"/>
</dbReference>
<dbReference type="InterPro" id="IPR042099">
    <property type="entry name" value="ANL_N_sf"/>
</dbReference>
<sequence length="1070" mass="121421">MEEHFYTSLVDLLEKKAEKNPDFPLYTFINKKIQESKSLTYRELADQAKKIASVLCDVTQPGDRVLIIYPPGLDFIAAFFGCLYAGVIAVPSYSPTTTDWAKKFQHIIKNSDACVVLTTKELAQQIKKYKEYEQLRCIITEDWVNAIETWSHFAFKEDHIALLQYTSGSTGKPKGVMISHGNLLHNLFVIGKANSLTAEDISVSWLPHYHDMGLIGGILQPVFSTIPVKLMSPLTFLQRPAIWLETMTYYRATATVAPNFAYDLCASKVTEEEKSRLDLSSLQCAMSGSEPIRKATIERFLQRFASCGFSPEAFYPCYGLAESTLMVTGGRRKQGIDSQWVDKKTLNQNKVLYCDETHPDAHSLINCGQPVDGCFLAIVNPQTLQECPERVVGEIWVASKSVAQGYWQLPKDSKHYFDARIAHKEHSFLRTGDMGYLDQGALYVTGRLKDLIIIRGCNYYPHDLEDTIHTCHPYLREHGCAIFSVEENDSELLVIVQEIKKQVQGLNLEEIIRTLRGNLRQMHGIEADVVVLVEPKSVPKTSSGKTQRLLCKKKYLEGGLGIICIDKLVKKEAEEPVKTLNSESSNIAQMLKPIFNEDLAVLDKEKKLSEVGLNSVQLGELHYVLSTCADKDISIEFLLRDPSLGEIMDLFSGKSEQQKQCDHFLIDLVAEFNQYKNMTPYITSLPKAMPEHVLLTGATGFLGAYLLRELLINTSWYITCLVQASSPAAGRSRVMQNMEHYGVWNPVFHDRIKIVLGNLEKNNLGLAKQDWYYLADTVDLIFHGAAVLNFIYPYQKLAASNVFGTKQLIELAGYRRLKALHYISTVGYFMSADLADDAVISEQTELTPEDGIYGGYNQTKWLAERLVFHARTYNIPTVIYRPSLITGESQTGYWNQEDVVCRVLKGCVELGARPLLNVDFNFVPVDYVAKAIARFALERPYQSDTYHLINPQEVDVDKLFGYVKAKGFKIEDVPYPDWEKMIKEKSQFDLNHPFSPLRPFFTEKVLHKDRSLFDLYLHNNQAKIDCTYTKTQLGNHEIYCEKIDETVFNKYLNYLIQCGYLTQATEDTTS</sequence>
<evidence type="ECO:0000256" key="2">
    <source>
        <dbReference type="ARBA" id="ARBA00022450"/>
    </source>
</evidence>
<dbReference type="FunFam" id="3.40.50.12780:FF:000013">
    <property type="entry name" value="Long-chain-fatty-acid--AMP ligase FadD32"/>
    <property type="match status" value="1"/>
</dbReference>
<dbReference type="InterPro" id="IPR010080">
    <property type="entry name" value="Thioester_reductase-like_dom"/>
</dbReference>
<dbReference type="Pfam" id="PF23024">
    <property type="entry name" value="AMP-dom_DIP2-like"/>
    <property type="match status" value="1"/>
</dbReference>
<feature type="domain" description="AMP-dependent synthetase/ligase" evidence="7">
    <location>
        <begin position="13"/>
        <end position="407"/>
    </location>
</feature>
<dbReference type="CDD" id="cd05931">
    <property type="entry name" value="FAAL"/>
    <property type="match status" value="1"/>
</dbReference>
<keyword evidence="11" id="KW-1185">Reference proteome</keyword>
<keyword evidence="2" id="KW-0596">Phosphopantetheine</keyword>
<dbReference type="GO" id="GO:0016874">
    <property type="term" value="F:ligase activity"/>
    <property type="evidence" value="ECO:0007669"/>
    <property type="project" value="UniProtKB-KW"/>
</dbReference>
<evidence type="ECO:0000256" key="6">
    <source>
        <dbReference type="ARBA" id="ARBA00023098"/>
    </source>
</evidence>
<organism evidence="10 11">
    <name type="scientific">Legionella bozemanae</name>
    <name type="common">Fluoribacter bozemanae</name>
    <dbReference type="NCBI Taxonomy" id="447"/>
    <lineage>
        <taxon>Bacteria</taxon>
        <taxon>Pseudomonadati</taxon>
        <taxon>Pseudomonadota</taxon>
        <taxon>Gammaproteobacteria</taxon>
        <taxon>Legionellales</taxon>
        <taxon>Legionellaceae</taxon>
        <taxon>Legionella</taxon>
    </lineage>
</organism>
<reference evidence="10 11" key="1">
    <citation type="submission" date="2015-11" db="EMBL/GenBank/DDBJ databases">
        <title>Genomic analysis of 38 Legionella species identifies large and diverse effector repertoires.</title>
        <authorList>
            <person name="Burstein D."/>
            <person name="Amaro F."/>
            <person name="Zusman T."/>
            <person name="Lifshitz Z."/>
            <person name="Cohen O."/>
            <person name="Gilbert J.A."/>
            <person name="Pupko T."/>
            <person name="Shuman H.A."/>
            <person name="Segal G."/>
        </authorList>
    </citation>
    <scope>NUCLEOTIDE SEQUENCE [LARGE SCALE GENOMIC DNA]</scope>
    <source>
        <strain evidence="10 11">WIGA</strain>
    </source>
</reference>
<keyword evidence="4" id="KW-0436">Ligase</keyword>
<dbReference type="Proteomes" id="UP000054695">
    <property type="component" value="Unassembled WGS sequence"/>
</dbReference>
<dbReference type="InterPro" id="IPR000873">
    <property type="entry name" value="AMP-dep_synth/lig_dom"/>
</dbReference>
<dbReference type="InterPro" id="IPR045851">
    <property type="entry name" value="AMP-bd_C_sf"/>
</dbReference>
<dbReference type="Gene3D" id="3.40.50.720">
    <property type="entry name" value="NAD(P)-binding Rossmann-like Domain"/>
    <property type="match status" value="1"/>
</dbReference>
<accession>A0A0W0S1I6</accession>
<dbReference type="Gene3D" id="3.40.50.12780">
    <property type="entry name" value="N-terminal domain of ligase-like"/>
    <property type="match status" value="1"/>
</dbReference>
<feature type="domain" description="Thioester reductase (TE)" evidence="8">
    <location>
        <begin position="695"/>
        <end position="932"/>
    </location>
</feature>
<dbReference type="PANTHER" id="PTHR22754">
    <property type="entry name" value="DISCO-INTERACTING PROTEIN 2 DIP2 -RELATED"/>
    <property type="match status" value="1"/>
</dbReference>
<dbReference type="PROSITE" id="PS00455">
    <property type="entry name" value="AMP_BINDING"/>
    <property type="match status" value="1"/>
</dbReference>
<evidence type="ECO:0000256" key="4">
    <source>
        <dbReference type="ARBA" id="ARBA00022598"/>
    </source>
</evidence>
<dbReference type="InterPro" id="IPR040097">
    <property type="entry name" value="FAAL/FAAC"/>
</dbReference>
<keyword evidence="5" id="KW-0276">Fatty acid metabolism</keyword>
<dbReference type="InterPro" id="IPR036291">
    <property type="entry name" value="NAD(P)-bd_dom_sf"/>
</dbReference>
<dbReference type="Pfam" id="PF00501">
    <property type="entry name" value="AMP-binding"/>
    <property type="match status" value="1"/>
</dbReference>
<proteinExistence type="inferred from homology"/>
<evidence type="ECO:0000259" key="8">
    <source>
        <dbReference type="Pfam" id="PF07993"/>
    </source>
</evidence>
<evidence type="ECO:0000256" key="3">
    <source>
        <dbReference type="ARBA" id="ARBA00022553"/>
    </source>
</evidence>
<dbReference type="PATRIC" id="fig|447.4.peg.124"/>
<dbReference type="CDD" id="cd05235">
    <property type="entry name" value="SDR_e1"/>
    <property type="match status" value="1"/>
</dbReference>